<feature type="transmembrane region" description="Helical" evidence="22">
    <location>
        <begin position="33"/>
        <end position="51"/>
    </location>
</feature>
<dbReference type="EMBL" id="JAAQPH010000007">
    <property type="protein sequence ID" value="NIA69177.1"/>
    <property type="molecule type" value="Genomic_DNA"/>
</dbReference>
<evidence type="ECO:0000256" key="11">
    <source>
        <dbReference type="ARBA" id="ARBA00022737"/>
    </source>
</evidence>
<keyword evidence="16 19" id="KW-0408">Iron</keyword>
<feature type="binding site" description="covalent" evidence="21">
    <location>
        <position position="122"/>
    </location>
    <ligand>
        <name>heme c</name>
        <dbReference type="ChEBI" id="CHEBI:61717"/>
        <label>1</label>
    </ligand>
</feature>
<dbReference type="Pfam" id="PF13442">
    <property type="entry name" value="Cytochrome_CBB3"/>
    <property type="match status" value="2"/>
</dbReference>
<dbReference type="InterPro" id="IPR032858">
    <property type="entry name" value="CcoP_N"/>
</dbReference>
<evidence type="ECO:0000256" key="13">
    <source>
        <dbReference type="ARBA" id="ARBA00022982"/>
    </source>
</evidence>
<dbReference type="PANTHER" id="PTHR33751:SF1">
    <property type="entry name" value="CBB3-TYPE CYTOCHROME C OXIDASE SUBUNIT FIXP"/>
    <property type="match status" value="1"/>
</dbReference>
<evidence type="ECO:0000313" key="25">
    <source>
        <dbReference type="Proteomes" id="UP000761264"/>
    </source>
</evidence>
<dbReference type="GO" id="GO:0005886">
    <property type="term" value="C:plasma membrane"/>
    <property type="evidence" value="ECO:0007669"/>
    <property type="project" value="UniProtKB-SubCell"/>
</dbReference>
<evidence type="ECO:0000256" key="12">
    <source>
        <dbReference type="ARBA" id="ARBA00022781"/>
    </source>
</evidence>
<evidence type="ECO:0000256" key="10">
    <source>
        <dbReference type="ARBA" id="ARBA00022723"/>
    </source>
</evidence>
<feature type="domain" description="Cytochrome c" evidence="23">
    <location>
        <begin position="207"/>
        <end position="288"/>
    </location>
</feature>
<comment type="pathway">
    <text evidence="2 19">Energy metabolism; oxidative phosphorylation.</text>
</comment>
<keyword evidence="13 19" id="KW-0249">Electron transport</keyword>
<evidence type="ECO:0000256" key="15">
    <source>
        <dbReference type="ARBA" id="ARBA00023002"/>
    </source>
</evidence>
<evidence type="ECO:0000256" key="5">
    <source>
        <dbReference type="ARBA" id="ARBA00022475"/>
    </source>
</evidence>
<keyword evidence="4 19" id="KW-0813">Transport</keyword>
<organism evidence="24 25">
    <name type="scientific">Pelagibius litoralis</name>
    <dbReference type="NCBI Taxonomy" id="374515"/>
    <lineage>
        <taxon>Bacteria</taxon>
        <taxon>Pseudomonadati</taxon>
        <taxon>Pseudomonadota</taxon>
        <taxon>Alphaproteobacteria</taxon>
        <taxon>Rhodospirillales</taxon>
        <taxon>Rhodovibrionaceae</taxon>
        <taxon>Pelagibius</taxon>
    </lineage>
</organism>
<evidence type="ECO:0000256" key="20">
    <source>
        <dbReference type="PIRSR" id="PIRSR000006-1"/>
    </source>
</evidence>
<dbReference type="PRINTS" id="PR00605">
    <property type="entry name" value="CYTCHROMECIC"/>
</dbReference>
<comment type="function">
    <text evidence="19">C-type cytochrome. Part of the cbb3-type cytochrome c oxidase complex.</text>
</comment>
<feature type="binding site" description="covalent" evidence="21">
    <location>
        <position position="125"/>
    </location>
    <ligand>
        <name>heme c</name>
        <dbReference type="ChEBI" id="CHEBI:61717"/>
        <label>1</label>
    </ligand>
</feature>
<comment type="subcellular location">
    <subcellularLocation>
        <location evidence="1 19">Cell inner membrane</location>
    </subcellularLocation>
</comment>
<dbReference type="Pfam" id="PF14715">
    <property type="entry name" value="FixP_N"/>
    <property type="match status" value="1"/>
</dbReference>
<feature type="binding site" description="axial binding residue" evidence="20">
    <location>
        <position position="126"/>
    </location>
    <ligand>
        <name>heme c</name>
        <dbReference type="ChEBI" id="CHEBI:61717"/>
        <label>1</label>
    </ligand>
    <ligandPart>
        <name>Fe</name>
        <dbReference type="ChEBI" id="CHEBI:18248"/>
    </ligandPart>
</feature>
<keyword evidence="10 19" id="KW-0479">Metal-binding</keyword>
<evidence type="ECO:0000256" key="9">
    <source>
        <dbReference type="ARBA" id="ARBA00022692"/>
    </source>
</evidence>
<evidence type="ECO:0000256" key="4">
    <source>
        <dbReference type="ARBA" id="ARBA00022448"/>
    </source>
</evidence>
<evidence type="ECO:0000256" key="1">
    <source>
        <dbReference type="ARBA" id="ARBA00004533"/>
    </source>
</evidence>
<keyword evidence="7 19" id="KW-0349">Heme</keyword>
<evidence type="ECO:0000256" key="21">
    <source>
        <dbReference type="PIRSR" id="PIRSR000006-2"/>
    </source>
</evidence>
<feature type="binding site" description="covalent" evidence="21">
    <location>
        <position position="223"/>
    </location>
    <ligand>
        <name>heme c</name>
        <dbReference type="ChEBI" id="CHEBI:61717"/>
        <label>2</label>
    </ligand>
</feature>
<comment type="subunit">
    <text evidence="19">Component of the cbb3-type cytochrome c oxidase.</text>
</comment>
<evidence type="ECO:0000256" key="17">
    <source>
        <dbReference type="ARBA" id="ARBA00023065"/>
    </source>
</evidence>
<dbReference type="Proteomes" id="UP000761264">
    <property type="component" value="Unassembled WGS sequence"/>
</dbReference>
<dbReference type="Gene3D" id="6.10.280.130">
    <property type="match status" value="1"/>
</dbReference>
<evidence type="ECO:0000256" key="3">
    <source>
        <dbReference type="ARBA" id="ARBA00006113"/>
    </source>
</evidence>
<dbReference type="InterPro" id="IPR036909">
    <property type="entry name" value="Cyt_c-like_dom_sf"/>
</dbReference>
<dbReference type="InterPro" id="IPR008168">
    <property type="entry name" value="Cyt_C_IC"/>
</dbReference>
<protein>
    <recommendedName>
        <fullName evidence="19">Cbb3-type cytochrome c oxidase subunit</fullName>
    </recommendedName>
</protein>
<evidence type="ECO:0000256" key="22">
    <source>
        <dbReference type="SAM" id="Phobius"/>
    </source>
</evidence>
<name>A0A967C9A2_9PROT</name>
<dbReference type="PANTHER" id="PTHR33751">
    <property type="entry name" value="CBB3-TYPE CYTOCHROME C OXIDASE SUBUNIT FIXP"/>
    <property type="match status" value="1"/>
</dbReference>
<keyword evidence="14 22" id="KW-1133">Transmembrane helix</keyword>
<dbReference type="NCBIfam" id="TIGR00782">
    <property type="entry name" value="ccoP"/>
    <property type="match status" value="1"/>
</dbReference>
<keyword evidence="17 19" id="KW-0406">Ion transport</keyword>
<comment type="caution">
    <text evidence="24">The sequence shown here is derived from an EMBL/GenBank/DDBJ whole genome shotgun (WGS) entry which is preliminary data.</text>
</comment>
<evidence type="ECO:0000256" key="14">
    <source>
        <dbReference type="ARBA" id="ARBA00022989"/>
    </source>
</evidence>
<dbReference type="InterPro" id="IPR004678">
    <property type="entry name" value="Cyt_c_oxidase_cbb3_su3"/>
</dbReference>
<proteinExistence type="inferred from homology"/>
<dbReference type="PIRSF" id="PIRSF000006">
    <property type="entry name" value="Cbb3-Cox_fixP"/>
    <property type="match status" value="1"/>
</dbReference>
<keyword evidence="6 19" id="KW-0997">Cell inner membrane</keyword>
<feature type="binding site" description="axial binding residue" evidence="20">
    <location>
        <position position="224"/>
    </location>
    <ligand>
        <name>heme c</name>
        <dbReference type="ChEBI" id="CHEBI:61717"/>
        <label>2</label>
    </ligand>
    <ligandPart>
        <name>Fe</name>
        <dbReference type="ChEBI" id="CHEBI:18248"/>
    </ligandPart>
</feature>
<keyword evidence="12 19" id="KW-0375">Hydrogen ion transport</keyword>
<gene>
    <name evidence="24" type="primary">ccoP</name>
    <name evidence="24" type="ORF">HBA54_11310</name>
</gene>
<keyword evidence="9 22" id="KW-0812">Transmembrane</keyword>
<dbReference type="AlphaFoldDB" id="A0A967C9A2"/>
<comment type="similarity">
    <text evidence="3 19">Belongs to the CcoP / FixP family.</text>
</comment>
<evidence type="ECO:0000256" key="2">
    <source>
        <dbReference type="ARBA" id="ARBA00004673"/>
    </source>
</evidence>
<feature type="binding site" description="axial binding residue" evidence="20">
    <location>
        <position position="173"/>
    </location>
    <ligand>
        <name>heme c</name>
        <dbReference type="ChEBI" id="CHEBI:61717"/>
        <label>2</label>
    </ligand>
    <ligandPart>
        <name>Fe</name>
        <dbReference type="ChEBI" id="CHEBI:18248"/>
    </ligandPart>
</feature>
<evidence type="ECO:0000256" key="6">
    <source>
        <dbReference type="ARBA" id="ARBA00022519"/>
    </source>
</evidence>
<dbReference type="InterPro" id="IPR050597">
    <property type="entry name" value="Cytochrome_c_Oxidase_Subunit"/>
</dbReference>
<dbReference type="Gene3D" id="1.10.760.10">
    <property type="entry name" value="Cytochrome c-like domain"/>
    <property type="match status" value="2"/>
</dbReference>
<dbReference type="SUPFAM" id="SSF46626">
    <property type="entry name" value="Cytochrome c"/>
    <property type="match status" value="2"/>
</dbReference>
<dbReference type="GO" id="GO:0020037">
    <property type="term" value="F:heme binding"/>
    <property type="evidence" value="ECO:0007669"/>
    <property type="project" value="InterPro"/>
</dbReference>
<evidence type="ECO:0000256" key="18">
    <source>
        <dbReference type="ARBA" id="ARBA00023136"/>
    </source>
</evidence>
<accession>A0A967C9A2</accession>
<dbReference type="GO" id="GO:0005506">
    <property type="term" value="F:iron ion binding"/>
    <property type="evidence" value="ECO:0007669"/>
    <property type="project" value="InterPro"/>
</dbReference>
<reference evidence="24" key="1">
    <citation type="submission" date="2020-03" db="EMBL/GenBank/DDBJ databases">
        <title>Genome of Pelagibius litoralis DSM 21314T.</title>
        <authorList>
            <person name="Wang G."/>
        </authorList>
    </citation>
    <scope>NUCLEOTIDE SEQUENCE</scope>
    <source>
        <strain evidence="24">DSM 21314</strain>
    </source>
</reference>
<feature type="domain" description="Cytochrome c" evidence="23">
    <location>
        <begin position="109"/>
        <end position="198"/>
    </location>
</feature>
<dbReference type="RefSeq" id="WP_167224488.1">
    <property type="nucleotide sequence ID" value="NZ_JAAQPH010000007.1"/>
</dbReference>
<evidence type="ECO:0000256" key="7">
    <source>
        <dbReference type="ARBA" id="ARBA00022617"/>
    </source>
</evidence>
<dbReference type="GO" id="GO:0016491">
    <property type="term" value="F:oxidoreductase activity"/>
    <property type="evidence" value="ECO:0007669"/>
    <property type="project" value="UniProtKB-KW"/>
</dbReference>
<evidence type="ECO:0000256" key="19">
    <source>
        <dbReference type="PIRNR" id="PIRNR000006"/>
    </source>
</evidence>
<keyword evidence="25" id="KW-1185">Reference proteome</keyword>
<keyword evidence="11" id="KW-0677">Repeat</keyword>
<evidence type="ECO:0000256" key="16">
    <source>
        <dbReference type="ARBA" id="ARBA00023004"/>
    </source>
</evidence>
<keyword evidence="15 19" id="KW-0560">Oxidoreductase</keyword>
<sequence>MADNKEVDHVSGVETTGHEWDGIRELNNPLPRWWLWTFYACCIWAVAYWVVMPAWPLISSHTTGMIGYSSRAQLAKTVEQAREAQSAYLTRIDAASLEEIAGDQELLDFALAGGGSAFAVNCSQCHGRGAAGYVGYPNLNDDDWIWGGDLAAIDQTIHFGIRSDHDETRLNEMPAYGRDEILTREEIDDVAEYVLSLSASGSAAAAAAAARGQEIFAEQCSACHMEDGKGDYELGAPNLTDAIWLYGGEKTAVVESITNSRAGMMPAWTGRLDETTIKQLAIYVHSLGGGE</sequence>
<comment type="cofactor">
    <cofactor evidence="19 21">
        <name>heme c</name>
        <dbReference type="ChEBI" id="CHEBI:61717"/>
    </cofactor>
    <text evidence="19 21">Binds 2 heme C groups per subunit.</text>
</comment>
<feature type="binding site" description="axial binding residue" evidence="20">
    <location>
        <position position="265"/>
    </location>
    <ligand>
        <name>heme c</name>
        <dbReference type="ChEBI" id="CHEBI:61717"/>
        <label>1</label>
    </ligand>
    <ligandPart>
        <name>Fe</name>
        <dbReference type="ChEBI" id="CHEBI:18248"/>
    </ligandPart>
</feature>
<dbReference type="PROSITE" id="PS51007">
    <property type="entry name" value="CYTC"/>
    <property type="match status" value="2"/>
</dbReference>
<evidence type="ECO:0000313" key="24">
    <source>
        <dbReference type="EMBL" id="NIA69177.1"/>
    </source>
</evidence>
<keyword evidence="8 19" id="KW-0679">Respiratory chain</keyword>
<evidence type="ECO:0000256" key="8">
    <source>
        <dbReference type="ARBA" id="ARBA00022660"/>
    </source>
</evidence>
<keyword evidence="18 19" id="KW-0472">Membrane</keyword>
<evidence type="ECO:0000259" key="23">
    <source>
        <dbReference type="PROSITE" id="PS51007"/>
    </source>
</evidence>
<dbReference type="GO" id="GO:0009055">
    <property type="term" value="F:electron transfer activity"/>
    <property type="evidence" value="ECO:0007669"/>
    <property type="project" value="InterPro"/>
</dbReference>
<dbReference type="InterPro" id="IPR038414">
    <property type="entry name" value="CcoP_N_sf"/>
</dbReference>
<dbReference type="GO" id="GO:1902600">
    <property type="term" value="P:proton transmembrane transport"/>
    <property type="evidence" value="ECO:0007669"/>
    <property type="project" value="UniProtKB-KW"/>
</dbReference>
<feature type="binding site" description="covalent" evidence="21">
    <location>
        <position position="220"/>
    </location>
    <ligand>
        <name>heme c</name>
        <dbReference type="ChEBI" id="CHEBI:61717"/>
        <label>2</label>
    </ligand>
</feature>
<keyword evidence="5 19" id="KW-1003">Cell membrane</keyword>
<dbReference type="InterPro" id="IPR009056">
    <property type="entry name" value="Cyt_c-like_dom"/>
</dbReference>